<organism evidence="2 3">
    <name type="scientific">Lophium mytilinum</name>
    <dbReference type="NCBI Taxonomy" id="390894"/>
    <lineage>
        <taxon>Eukaryota</taxon>
        <taxon>Fungi</taxon>
        <taxon>Dikarya</taxon>
        <taxon>Ascomycota</taxon>
        <taxon>Pezizomycotina</taxon>
        <taxon>Dothideomycetes</taxon>
        <taxon>Pleosporomycetidae</taxon>
        <taxon>Mytilinidiales</taxon>
        <taxon>Mytilinidiaceae</taxon>
        <taxon>Lophium</taxon>
    </lineage>
</organism>
<evidence type="ECO:0000256" key="1">
    <source>
        <dbReference type="SAM" id="MobiDB-lite"/>
    </source>
</evidence>
<feature type="region of interest" description="Disordered" evidence="1">
    <location>
        <begin position="1"/>
        <end position="20"/>
    </location>
</feature>
<reference evidence="2" key="1">
    <citation type="journal article" date="2020" name="Stud. Mycol.">
        <title>101 Dothideomycetes genomes: a test case for predicting lifestyles and emergence of pathogens.</title>
        <authorList>
            <person name="Haridas S."/>
            <person name="Albert R."/>
            <person name="Binder M."/>
            <person name="Bloem J."/>
            <person name="Labutti K."/>
            <person name="Salamov A."/>
            <person name="Andreopoulos B."/>
            <person name="Baker S."/>
            <person name="Barry K."/>
            <person name="Bills G."/>
            <person name="Bluhm B."/>
            <person name="Cannon C."/>
            <person name="Castanera R."/>
            <person name="Culley D."/>
            <person name="Daum C."/>
            <person name="Ezra D."/>
            <person name="Gonzalez J."/>
            <person name="Henrissat B."/>
            <person name="Kuo A."/>
            <person name="Liang C."/>
            <person name="Lipzen A."/>
            <person name="Lutzoni F."/>
            <person name="Magnuson J."/>
            <person name="Mondo S."/>
            <person name="Nolan M."/>
            <person name="Ohm R."/>
            <person name="Pangilinan J."/>
            <person name="Park H.-J."/>
            <person name="Ramirez L."/>
            <person name="Alfaro M."/>
            <person name="Sun H."/>
            <person name="Tritt A."/>
            <person name="Yoshinaga Y."/>
            <person name="Zwiers L.-H."/>
            <person name="Turgeon B."/>
            <person name="Goodwin S."/>
            <person name="Spatafora J."/>
            <person name="Crous P."/>
            <person name="Grigoriev I."/>
        </authorList>
    </citation>
    <scope>NUCLEOTIDE SEQUENCE</scope>
    <source>
        <strain evidence="2">CBS 269.34</strain>
    </source>
</reference>
<dbReference type="AlphaFoldDB" id="A0A6A6QZ13"/>
<dbReference type="Proteomes" id="UP000799750">
    <property type="component" value="Unassembled WGS sequence"/>
</dbReference>
<dbReference type="OrthoDB" id="5408734at2759"/>
<dbReference type="EMBL" id="MU004186">
    <property type="protein sequence ID" value="KAF2497701.1"/>
    <property type="molecule type" value="Genomic_DNA"/>
</dbReference>
<name>A0A6A6QZ13_9PEZI</name>
<protein>
    <submittedName>
        <fullName evidence="2">Uncharacterized protein</fullName>
    </submittedName>
</protein>
<keyword evidence="3" id="KW-1185">Reference proteome</keyword>
<proteinExistence type="predicted"/>
<accession>A0A6A6QZ13</accession>
<feature type="compositionally biased region" description="Polar residues" evidence="1">
    <location>
        <begin position="110"/>
        <end position="123"/>
    </location>
</feature>
<evidence type="ECO:0000313" key="3">
    <source>
        <dbReference type="Proteomes" id="UP000799750"/>
    </source>
</evidence>
<gene>
    <name evidence="2" type="ORF">BU16DRAFT_525316</name>
</gene>
<feature type="compositionally biased region" description="Basic and acidic residues" evidence="1">
    <location>
        <begin position="1"/>
        <end position="10"/>
    </location>
</feature>
<feature type="region of interest" description="Disordered" evidence="1">
    <location>
        <begin position="68"/>
        <end position="168"/>
    </location>
</feature>
<sequence length="168" mass="18418">MEDPDRDWKPSGRPQSTIARNFSAELDSLFKTDGDLDTLDRTVHQKKQIVSTHTQELEALEAKLRETEERLNKAKTSPPAAFSRKNSQRRTPIQGTFAEADKARAPEPSSPLSQVSNVPQAGSENALPGPMPGAMPETPLSNNSREYVMVDSHDGQANGEGESVRPQP</sequence>
<evidence type="ECO:0000313" key="2">
    <source>
        <dbReference type="EMBL" id="KAF2497701.1"/>
    </source>
</evidence>